<protein>
    <submittedName>
        <fullName evidence="2">Uncharacterized protein</fullName>
    </submittedName>
</protein>
<proteinExistence type="predicted"/>
<dbReference type="PANTHER" id="PTHR48475:SF1">
    <property type="entry name" value="RNASE H TYPE-1 DOMAIN-CONTAINING PROTEIN"/>
    <property type="match status" value="1"/>
</dbReference>
<reference evidence="1" key="1">
    <citation type="journal article" date="2020" name="Nat. Genet.">
        <title>Genomic diversifications of five Gossypium allopolyploid species and their impact on cotton improvement.</title>
        <authorList>
            <person name="Chen Z.J."/>
            <person name="Sreedasyam A."/>
            <person name="Ando A."/>
            <person name="Song Q."/>
            <person name="De Santiago L.M."/>
            <person name="Hulse-Kemp A.M."/>
            <person name="Ding M."/>
            <person name="Ye W."/>
            <person name="Kirkbride R.C."/>
            <person name="Jenkins J."/>
            <person name="Plott C."/>
            <person name="Lovell J."/>
            <person name="Lin Y.M."/>
            <person name="Vaughn R."/>
            <person name="Liu B."/>
            <person name="Simpson S."/>
            <person name="Scheffler B.E."/>
            <person name="Wen L."/>
            <person name="Saski C.A."/>
            <person name="Grover C.E."/>
            <person name="Hu G."/>
            <person name="Conover J.L."/>
            <person name="Carlson J.W."/>
            <person name="Shu S."/>
            <person name="Boston L.B."/>
            <person name="Williams M."/>
            <person name="Peterson D.G."/>
            <person name="McGee K."/>
            <person name="Jones D.C."/>
            <person name="Wendel J.F."/>
            <person name="Stelly D.M."/>
            <person name="Grimwood J."/>
            <person name="Schmutz J."/>
        </authorList>
    </citation>
    <scope>NUCLEOTIDE SEQUENCE [LARGE SCALE GENOMIC DNA]</scope>
    <source>
        <strain evidence="1">cv. TM-1</strain>
    </source>
</reference>
<evidence type="ECO:0000313" key="1">
    <source>
        <dbReference type="Proteomes" id="UP000818029"/>
    </source>
</evidence>
<organism evidence="1 2">
    <name type="scientific">Gossypium hirsutum</name>
    <name type="common">Upland cotton</name>
    <name type="synonym">Gossypium mexicanum</name>
    <dbReference type="NCBI Taxonomy" id="3635"/>
    <lineage>
        <taxon>Eukaryota</taxon>
        <taxon>Viridiplantae</taxon>
        <taxon>Streptophyta</taxon>
        <taxon>Embryophyta</taxon>
        <taxon>Tracheophyta</taxon>
        <taxon>Spermatophyta</taxon>
        <taxon>Magnoliopsida</taxon>
        <taxon>eudicotyledons</taxon>
        <taxon>Gunneridae</taxon>
        <taxon>Pentapetalae</taxon>
        <taxon>rosids</taxon>
        <taxon>malvids</taxon>
        <taxon>Malvales</taxon>
        <taxon>Malvaceae</taxon>
        <taxon>Malvoideae</taxon>
        <taxon>Gossypium</taxon>
    </lineage>
</organism>
<sequence length="224" mass="25846">MDHLKYMMESTTLNGIMARWKILLFEFDILYVNQKEVKESAIADFLASRALEDYEPLNFDFPNEDLIYRMQDQGTGGIRGLRSSNLSTQRLNSHNSSCPFNLKSPSRRIDNQKLSIVTLKSALFWNHLSISPLSGFSLVLSRCRFLLEFLQLQGLFRPDLLPLLCNLLFLSPQMAHTATQKIRRWATEHCEKTQGTLEEDVPWIQSQNRTEDTLKYSLAVLLAD</sequence>
<evidence type="ECO:0000313" key="2">
    <source>
        <dbReference type="RefSeq" id="XP_040944292.1"/>
    </source>
</evidence>
<dbReference type="RefSeq" id="XP_040944292.1">
    <property type="nucleotide sequence ID" value="XM_041088358.1"/>
</dbReference>
<dbReference type="Proteomes" id="UP000818029">
    <property type="component" value="Chromosome D02"/>
</dbReference>
<dbReference type="PANTHER" id="PTHR48475">
    <property type="entry name" value="RIBONUCLEASE H"/>
    <property type="match status" value="1"/>
</dbReference>
<accession>A0ABM2ZR32</accession>
<dbReference type="GeneID" id="121214581"/>
<reference evidence="2" key="2">
    <citation type="submission" date="2025-08" db="UniProtKB">
        <authorList>
            <consortium name="RefSeq"/>
        </authorList>
    </citation>
    <scope>IDENTIFICATION</scope>
</reference>
<keyword evidence="1" id="KW-1185">Reference proteome</keyword>
<name>A0ABM2ZR32_GOSHI</name>
<gene>
    <name evidence="2" type="primary">LOC121214581</name>
</gene>